<keyword evidence="3" id="KW-0597">Phosphoprotein</keyword>
<feature type="domain" description="Histidine kinase" evidence="7">
    <location>
        <begin position="288"/>
        <end position="505"/>
    </location>
</feature>
<dbReference type="InterPro" id="IPR000014">
    <property type="entry name" value="PAS"/>
</dbReference>
<dbReference type="RefSeq" id="WP_268048111.1">
    <property type="nucleotide sequence ID" value="NZ_JAPQES010000001.1"/>
</dbReference>
<dbReference type="EC" id="2.7.13.3" evidence="2"/>
<dbReference type="PROSITE" id="PS50109">
    <property type="entry name" value="HIS_KIN"/>
    <property type="match status" value="1"/>
</dbReference>
<dbReference type="SMART" id="SM00388">
    <property type="entry name" value="HisKA"/>
    <property type="match status" value="1"/>
</dbReference>
<dbReference type="PRINTS" id="PR00344">
    <property type="entry name" value="BCTRLSENSOR"/>
</dbReference>
<dbReference type="PROSITE" id="PS50112">
    <property type="entry name" value="PAS"/>
    <property type="match status" value="1"/>
</dbReference>
<organism evidence="10 11">
    <name type="scientific">Clostridium ganghwense</name>
    <dbReference type="NCBI Taxonomy" id="312089"/>
    <lineage>
        <taxon>Bacteria</taxon>
        <taxon>Bacillati</taxon>
        <taxon>Bacillota</taxon>
        <taxon>Clostridia</taxon>
        <taxon>Eubacteriales</taxon>
        <taxon>Clostridiaceae</taxon>
        <taxon>Clostridium</taxon>
    </lineage>
</organism>
<evidence type="ECO:0000259" key="9">
    <source>
        <dbReference type="PROSITE" id="PS50113"/>
    </source>
</evidence>
<accession>A0ABT4CL11</accession>
<comment type="catalytic activity">
    <reaction evidence="1">
        <text>ATP + protein L-histidine = ADP + protein N-phospho-L-histidine.</text>
        <dbReference type="EC" id="2.7.13.3"/>
    </reaction>
</comment>
<proteinExistence type="predicted"/>
<evidence type="ECO:0000256" key="4">
    <source>
        <dbReference type="ARBA" id="ARBA00022679"/>
    </source>
</evidence>
<dbReference type="PANTHER" id="PTHR43711:SF26">
    <property type="entry name" value="SENSOR HISTIDINE KINASE RCSC"/>
    <property type="match status" value="1"/>
</dbReference>
<protein>
    <recommendedName>
        <fullName evidence="2">histidine kinase</fullName>
        <ecNumber evidence="2">2.7.13.3</ecNumber>
    </recommendedName>
</protein>
<dbReference type="CDD" id="cd00130">
    <property type="entry name" value="PAS"/>
    <property type="match status" value="1"/>
</dbReference>
<dbReference type="InterPro" id="IPR036890">
    <property type="entry name" value="HATPase_C_sf"/>
</dbReference>
<dbReference type="InterPro" id="IPR004358">
    <property type="entry name" value="Sig_transdc_His_kin-like_C"/>
</dbReference>
<gene>
    <name evidence="10" type="ORF">OXH55_03745</name>
</gene>
<dbReference type="Pfam" id="PF13426">
    <property type="entry name" value="PAS_9"/>
    <property type="match status" value="1"/>
</dbReference>
<dbReference type="Gene3D" id="3.30.565.10">
    <property type="entry name" value="Histidine kinase-like ATPase, C-terminal domain"/>
    <property type="match status" value="1"/>
</dbReference>
<dbReference type="InterPro" id="IPR003594">
    <property type="entry name" value="HATPase_dom"/>
</dbReference>
<dbReference type="Pfam" id="PF00512">
    <property type="entry name" value="HisKA"/>
    <property type="match status" value="1"/>
</dbReference>
<evidence type="ECO:0000259" key="8">
    <source>
        <dbReference type="PROSITE" id="PS50112"/>
    </source>
</evidence>
<dbReference type="InterPro" id="IPR003661">
    <property type="entry name" value="HisK_dim/P_dom"/>
</dbReference>
<dbReference type="SUPFAM" id="SSF55874">
    <property type="entry name" value="ATPase domain of HSP90 chaperone/DNA topoisomerase II/histidine kinase"/>
    <property type="match status" value="1"/>
</dbReference>
<dbReference type="Pfam" id="PF02518">
    <property type="entry name" value="HATPase_c"/>
    <property type="match status" value="1"/>
</dbReference>
<name>A0ABT4CL11_9CLOT</name>
<keyword evidence="6" id="KW-0902">Two-component regulatory system</keyword>
<feature type="domain" description="PAC" evidence="9">
    <location>
        <begin position="221"/>
        <end position="271"/>
    </location>
</feature>
<evidence type="ECO:0000256" key="6">
    <source>
        <dbReference type="ARBA" id="ARBA00023012"/>
    </source>
</evidence>
<evidence type="ECO:0000256" key="5">
    <source>
        <dbReference type="ARBA" id="ARBA00022777"/>
    </source>
</evidence>
<dbReference type="SUPFAM" id="SSF55785">
    <property type="entry name" value="PYP-like sensor domain (PAS domain)"/>
    <property type="match status" value="1"/>
</dbReference>
<dbReference type="CDD" id="cd16922">
    <property type="entry name" value="HATPase_EvgS-ArcB-TorS-like"/>
    <property type="match status" value="1"/>
</dbReference>
<dbReference type="InterPro" id="IPR035965">
    <property type="entry name" value="PAS-like_dom_sf"/>
</dbReference>
<evidence type="ECO:0000256" key="1">
    <source>
        <dbReference type="ARBA" id="ARBA00000085"/>
    </source>
</evidence>
<feature type="domain" description="PAS" evidence="8">
    <location>
        <begin position="148"/>
        <end position="219"/>
    </location>
</feature>
<dbReference type="SUPFAM" id="SSF47384">
    <property type="entry name" value="Homodimeric domain of signal transducing histidine kinase"/>
    <property type="match status" value="1"/>
</dbReference>
<dbReference type="InterPro" id="IPR005467">
    <property type="entry name" value="His_kinase_dom"/>
</dbReference>
<dbReference type="SMART" id="SM00387">
    <property type="entry name" value="HATPase_c"/>
    <property type="match status" value="1"/>
</dbReference>
<dbReference type="NCBIfam" id="TIGR00229">
    <property type="entry name" value="sensory_box"/>
    <property type="match status" value="1"/>
</dbReference>
<sequence>MIVICDLLENNKDKIYDKMLHYAQLNNLVNFFKGDINSWTNPIDTISNYLISILKSFNSEEIDSPEIDRILLSICKSGINSTMKHYNNKMDLGTFLSILKCYRKAYINLIYISNLQCEDKLKGIYYLEKIFDKLEIISCNEWTKISNNEIKFNTLTEITSAIIFTHDFKKFTYVNSNVEKLTGYTKDEILQMNFEDLIHPSFKETAKKYLSTQNLFNSTPSTHELKIITKDGNERWLEFSQGYVFFTNKPLMLGIAFDITNRKKALEENIKLQQTVEYDRMRNQFLANLSHEFRTPLNVMMSTVQLLELLENNNHSSIKYIEIMKQNCYRLIRLVNNLLDITRIDAGYISLYLKNKNIIDFIENIALSVIEYTEKNDIKLIFDTTVEEKIMTFDSRKLERILLNLLSNAVKFTKPGGSIYVTVYDKRNSVVISVKDTGMGIPKEKQKNIFEKFIQVDKSLSRKQEGSGIGLFLVKSFVEIHKGKISLTSECNKGSEFLIEIPNLSNCKHSESFIEDHSIEENLLQKVHIEFSDIYY</sequence>
<comment type="caution">
    <text evidence="10">The sequence shown here is derived from an EMBL/GenBank/DDBJ whole genome shotgun (WGS) entry which is preliminary data.</text>
</comment>
<dbReference type="PANTHER" id="PTHR43711">
    <property type="entry name" value="TWO-COMPONENT HISTIDINE KINASE"/>
    <property type="match status" value="1"/>
</dbReference>
<reference evidence="10" key="1">
    <citation type="submission" date="2022-12" db="EMBL/GenBank/DDBJ databases">
        <authorList>
            <person name="Wang J."/>
        </authorList>
    </citation>
    <scope>NUCLEOTIDE SEQUENCE</scope>
    <source>
        <strain evidence="10">HY-42-06</strain>
    </source>
</reference>
<dbReference type="InterPro" id="IPR036097">
    <property type="entry name" value="HisK_dim/P_sf"/>
</dbReference>
<dbReference type="PROSITE" id="PS50113">
    <property type="entry name" value="PAC"/>
    <property type="match status" value="1"/>
</dbReference>
<dbReference type="EMBL" id="JAPQES010000001">
    <property type="protein sequence ID" value="MCY6369741.1"/>
    <property type="molecule type" value="Genomic_DNA"/>
</dbReference>
<keyword evidence="11" id="KW-1185">Reference proteome</keyword>
<keyword evidence="5 10" id="KW-0418">Kinase</keyword>
<dbReference type="Proteomes" id="UP001079657">
    <property type="component" value="Unassembled WGS sequence"/>
</dbReference>
<dbReference type="SMART" id="SM00091">
    <property type="entry name" value="PAS"/>
    <property type="match status" value="1"/>
</dbReference>
<dbReference type="InterPro" id="IPR050736">
    <property type="entry name" value="Sensor_HK_Regulatory"/>
</dbReference>
<dbReference type="CDD" id="cd00082">
    <property type="entry name" value="HisKA"/>
    <property type="match status" value="1"/>
</dbReference>
<evidence type="ECO:0000259" key="7">
    <source>
        <dbReference type="PROSITE" id="PS50109"/>
    </source>
</evidence>
<dbReference type="GO" id="GO:0016301">
    <property type="term" value="F:kinase activity"/>
    <property type="evidence" value="ECO:0007669"/>
    <property type="project" value="UniProtKB-KW"/>
</dbReference>
<evidence type="ECO:0000313" key="11">
    <source>
        <dbReference type="Proteomes" id="UP001079657"/>
    </source>
</evidence>
<dbReference type="InterPro" id="IPR000700">
    <property type="entry name" value="PAS-assoc_C"/>
</dbReference>
<evidence type="ECO:0000256" key="3">
    <source>
        <dbReference type="ARBA" id="ARBA00022553"/>
    </source>
</evidence>
<keyword evidence="4" id="KW-0808">Transferase</keyword>
<evidence type="ECO:0000256" key="2">
    <source>
        <dbReference type="ARBA" id="ARBA00012438"/>
    </source>
</evidence>
<dbReference type="Gene3D" id="3.30.450.20">
    <property type="entry name" value="PAS domain"/>
    <property type="match status" value="1"/>
</dbReference>
<evidence type="ECO:0000313" key="10">
    <source>
        <dbReference type="EMBL" id="MCY6369741.1"/>
    </source>
</evidence>
<dbReference type="Gene3D" id="1.10.287.130">
    <property type="match status" value="1"/>
</dbReference>